<evidence type="ECO:0000313" key="3">
    <source>
        <dbReference type="EMBL" id="MDJ1159425.1"/>
    </source>
</evidence>
<dbReference type="InterPro" id="IPR008928">
    <property type="entry name" value="6-hairpin_glycosidase_sf"/>
</dbReference>
<proteinExistence type="predicted"/>
<dbReference type="PANTHER" id="PTHR23403">
    <property type="entry name" value="TREHALASE"/>
    <property type="match status" value="1"/>
</dbReference>
<evidence type="ECO:0000313" key="4">
    <source>
        <dbReference type="Proteomes" id="UP001321492"/>
    </source>
</evidence>
<dbReference type="Pfam" id="PF01204">
    <property type="entry name" value="Trehalase"/>
    <property type="match status" value="2"/>
</dbReference>
<dbReference type="InterPro" id="IPR001661">
    <property type="entry name" value="Glyco_hydro_37"/>
</dbReference>
<dbReference type="GO" id="GO:0016798">
    <property type="term" value="F:hydrolase activity, acting on glycosyl bonds"/>
    <property type="evidence" value="ECO:0007669"/>
    <property type="project" value="UniProtKB-KW"/>
</dbReference>
<gene>
    <name evidence="3" type="ORF">QNA08_14395</name>
</gene>
<dbReference type="PANTHER" id="PTHR23403:SF1">
    <property type="entry name" value="TREHALASE"/>
    <property type="match status" value="1"/>
</dbReference>
<comment type="caution">
    <text evidence="3">The sequence shown here is derived from an EMBL/GenBank/DDBJ whole genome shotgun (WGS) entry which is preliminary data.</text>
</comment>
<protein>
    <submittedName>
        <fullName evidence="3">Trehalase family glycosidase</fullName>
    </submittedName>
</protein>
<dbReference type="EMBL" id="JASJEV010000009">
    <property type="protein sequence ID" value="MDJ1159425.1"/>
    <property type="molecule type" value="Genomic_DNA"/>
</dbReference>
<dbReference type="Proteomes" id="UP001321492">
    <property type="component" value="Unassembled WGS sequence"/>
</dbReference>
<keyword evidence="2 3" id="KW-0326">Glycosidase</keyword>
<evidence type="ECO:0000256" key="1">
    <source>
        <dbReference type="ARBA" id="ARBA00022801"/>
    </source>
</evidence>
<evidence type="ECO:0000256" key="2">
    <source>
        <dbReference type="ARBA" id="ARBA00023295"/>
    </source>
</evidence>
<sequence length="250" mass="27532">MRPVLERKPDDAEPLSSLLPLPGPYIVPGGRFREIYHWDSYFTMLGREESGRHELAPSMVENFATLITRYGHVPNGIRSCYLSRSQPPFFAAMVELVAGDHSDRAATLATCLPALAREYAFWMEGADTGQQRDAPNGWAPLQWIAVKGLRDYGEEDLARVIAQRFATRVVVAFRATGKLMEKYNVVDDKLATGGGEYPTPDGFGWTNGVLRKLLALYPDAVTPREAVAGRVGRAANDNLPAGRVGQPTAR</sequence>
<name>A0ABT7AJ70_9HYPH</name>
<accession>A0ABT7AJ70</accession>
<dbReference type="Gene3D" id="1.50.10.10">
    <property type="match status" value="2"/>
</dbReference>
<reference evidence="3 4" key="1">
    <citation type="submission" date="2023-05" db="EMBL/GenBank/DDBJ databases">
        <title>Chelatococcus sp. nov., a moderately thermophilic bacterium isolated from hot spring microbial mat.</title>
        <authorList>
            <person name="Hu C.-J."/>
            <person name="Li W.-J."/>
        </authorList>
    </citation>
    <scope>NUCLEOTIDE SEQUENCE [LARGE SCALE GENOMIC DNA]</scope>
    <source>
        <strain evidence="3 4">SYSU G07232</strain>
    </source>
</reference>
<dbReference type="SUPFAM" id="SSF48208">
    <property type="entry name" value="Six-hairpin glycosidases"/>
    <property type="match status" value="2"/>
</dbReference>
<dbReference type="PROSITE" id="PS00927">
    <property type="entry name" value="TREHALASE_1"/>
    <property type="match status" value="1"/>
</dbReference>
<keyword evidence="1" id="KW-0378">Hydrolase</keyword>
<organism evidence="3 4">
    <name type="scientific">Chelatococcus albus</name>
    <dbReference type="NCBI Taxonomy" id="3047466"/>
    <lineage>
        <taxon>Bacteria</taxon>
        <taxon>Pseudomonadati</taxon>
        <taxon>Pseudomonadota</taxon>
        <taxon>Alphaproteobacteria</taxon>
        <taxon>Hyphomicrobiales</taxon>
        <taxon>Chelatococcaceae</taxon>
        <taxon>Chelatococcus</taxon>
    </lineage>
</organism>
<dbReference type="InterPro" id="IPR018232">
    <property type="entry name" value="Glyco_hydro_37_CS"/>
</dbReference>
<dbReference type="InterPro" id="IPR012341">
    <property type="entry name" value="6hp_glycosidase-like_sf"/>
</dbReference>
<keyword evidence="4" id="KW-1185">Reference proteome</keyword>